<organism evidence="2 3">
    <name type="scientific">Clohesyomyces aquaticus</name>
    <dbReference type="NCBI Taxonomy" id="1231657"/>
    <lineage>
        <taxon>Eukaryota</taxon>
        <taxon>Fungi</taxon>
        <taxon>Dikarya</taxon>
        <taxon>Ascomycota</taxon>
        <taxon>Pezizomycotina</taxon>
        <taxon>Dothideomycetes</taxon>
        <taxon>Pleosporomycetidae</taxon>
        <taxon>Pleosporales</taxon>
        <taxon>Lindgomycetaceae</taxon>
        <taxon>Clohesyomyces</taxon>
    </lineage>
</organism>
<dbReference type="OrthoDB" id="10656346at2759"/>
<feature type="compositionally biased region" description="Basic and acidic residues" evidence="1">
    <location>
        <begin position="145"/>
        <end position="154"/>
    </location>
</feature>
<dbReference type="EMBL" id="MCFA01000066">
    <property type="protein sequence ID" value="ORY10946.1"/>
    <property type="molecule type" value="Genomic_DNA"/>
</dbReference>
<dbReference type="AlphaFoldDB" id="A0A1Y1ZL39"/>
<feature type="compositionally biased region" description="Acidic residues" evidence="1">
    <location>
        <begin position="69"/>
        <end position="82"/>
    </location>
</feature>
<protein>
    <submittedName>
        <fullName evidence="2">Uncharacterized protein</fullName>
    </submittedName>
</protein>
<feature type="region of interest" description="Disordered" evidence="1">
    <location>
        <begin position="69"/>
        <end position="173"/>
    </location>
</feature>
<gene>
    <name evidence="2" type="ORF">BCR34DRAFT_336025</name>
</gene>
<reference evidence="2 3" key="1">
    <citation type="submission" date="2016-07" db="EMBL/GenBank/DDBJ databases">
        <title>Pervasive Adenine N6-methylation of Active Genes in Fungi.</title>
        <authorList>
            <consortium name="DOE Joint Genome Institute"/>
            <person name="Mondo S.J."/>
            <person name="Dannebaum R.O."/>
            <person name="Kuo R.C."/>
            <person name="Labutti K."/>
            <person name="Haridas S."/>
            <person name="Kuo A."/>
            <person name="Salamov A."/>
            <person name="Ahrendt S.R."/>
            <person name="Lipzen A."/>
            <person name="Sullivan W."/>
            <person name="Andreopoulos W.B."/>
            <person name="Clum A."/>
            <person name="Lindquist E."/>
            <person name="Daum C."/>
            <person name="Ramamoorthy G.K."/>
            <person name="Gryganskyi A."/>
            <person name="Culley D."/>
            <person name="Magnuson J.K."/>
            <person name="James T.Y."/>
            <person name="O'Malley M.A."/>
            <person name="Stajich J.E."/>
            <person name="Spatafora J.W."/>
            <person name="Visel A."/>
            <person name="Grigoriev I.V."/>
        </authorList>
    </citation>
    <scope>NUCLEOTIDE SEQUENCE [LARGE SCALE GENOMIC DNA]</scope>
    <source>
        <strain evidence="2 3">CBS 115471</strain>
    </source>
</reference>
<evidence type="ECO:0000313" key="2">
    <source>
        <dbReference type="EMBL" id="ORY10946.1"/>
    </source>
</evidence>
<feature type="compositionally biased region" description="Basic and acidic residues" evidence="1">
    <location>
        <begin position="114"/>
        <end position="127"/>
    </location>
</feature>
<accession>A0A1Y1ZL39</accession>
<evidence type="ECO:0000313" key="3">
    <source>
        <dbReference type="Proteomes" id="UP000193144"/>
    </source>
</evidence>
<sequence length="173" mass="18648">MRFGTFGRIHGTCRPREARKNSVLRLFSQVLVDCGLVDSIGDADVIVIPPFANLGLLPTKMGYVSFDELPEESSSDPEDQIDDTISTKLVRGQNSDQSKQTKASGSGSIQETINNKDKSGSRLEGTTKAELQTTTTELANLEEGQALKEKEDTASHTSQLQRSATAGEEDGNG</sequence>
<keyword evidence="3" id="KW-1185">Reference proteome</keyword>
<proteinExistence type="predicted"/>
<feature type="compositionally biased region" description="Polar residues" evidence="1">
    <location>
        <begin position="84"/>
        <end position="113"/>
    </location>
</feature>
<evidence type="ECO:0000256" key="1">
    <source>
        <dbReference type="SAM" id="MobiDB-lite"/>
    </source>
</evidence>
<name>A0A1Y1ZL39_9PLEO</name>
<feature type="compositionally biased region" description="Polar residues" evidence="1">
    <location>
        <begin position="155"/>
        <end position="164"/>
    </location>
</feature>
<comment type="caution">
    <text evidence="2">The sequence shown here is derived from an EMBL/GenBank/DDBJ whole genome shotgun (WGS) entry which is preliminary data.</text>
</comment>
<dbReference type="Proteomes" id="UP000193144">
    <property type="component" value="Unassembled WGS sequence"/>
</dbReference>
<feature type="compositionally biased region" description="Low complexity" evidence="1">
    <location>
        <begin position="128"/>
        <end position="143"/>
    </location>
</feature>